<comment type="caution">
    <text evidence="1">The sequence shown here is derived from an EMBL/GenBank/DDBJ whole genome shotgun (WGS) entry which is preliminary data.</text>
</comment>
<proteinExistence type="predicted"/>
<accession>A0ACC0NJU4</accession>
<evidence type="ECO:0000313" key="2">
    <source>
        <dbReference type="Proteomes" id="UP001062846"/>
    </source>
</evidence>
<organism evidence="1 2">
    <name type="scientific">Rhododendron molle</name>
    <name type="common">Chinese azalea</name>
    <name type="synonym">Azalea mollis</name>
    <dbReference type="NCBI Taxonomy" id="49168"/>
    <lineage>
        <taxon>Eukaryota</taxon>
        <taxon>Viridiplantae</taxon>
        <taxon>Streptophyta</taxon>
        <taxon>Embryophyta</taxon>
        <taxon>Tracheophyta</taxon>
        <taxon>Spermatophyta</taxon>
        <taxon>Magnoliopsida</taxon>
        <taxon>eudicotyledons</taxon>
        <taxon>Gunneridae</taxon>
        <taxon>Pentapetalae</taxon>
        <taxon>asterids</taxon>
        <taxon>Ericales</taxon>
        <taxon>Ericaceae</taxon>
        <taxon>Ericoideae</taxon>
        <taxon>Rhodoreae</taxon>
        <taxon>Rhododendron</taxon>
    </lineage>
</organism>
<evidence type="ECO:0000313" key="1">
    <source>
        <dbReference type="EMBL" id="KAI8553623.1"/>
    </source>
</evidence>
<keyword evidence="2" id="KW-1185">Reference proteome</keyword>
<gene>
    <name evidence="1" type="ORF">RHMOL_Rhmol05G0030400</name>
</gene>
<name>A0ACC0NJU4_RHOML</name>
<dbReference type="EMBL" id="CM046392">
    <property type="protein sequence ID" value="KAI8553623.1"/>
    <property type="molecule type" value="Genomic_DNA"/>
</dbReference>
<sequence>MAKEINFFTLPHLGKEKYENWSIQMRVLLESQELWDLVDMGYVEYSREEEAELKDAQKATLREARKKDRRALLLIYQGVEDENFEKISAAKTAKETWDILRNANRGVERTTRVRLQLLRGEFEAMQMEEDETISSYFTRMLMIVNQMRRYGEKPDDVRVMEKILRSLSTKFDTVMVAIEESKNLNTKTVEELLATLEIHEQRINKRSSKTGQEQALQAKLTFRRNVEKGGTSQIARGRGRGRGQAQGRGGRDVTCYAYGGYGHYSYDCTEEEYGEVNEQVNIAETGEAMLLKAKIILAKEEKGFEAKGFKLKGGC</sequence>
<protein>
    <submittedName>
        <fullName evidence="1">Uncharacterized protein</fullName>
    </submittedName>
</protein>
<dbReference type="Proteomes" id="UP001062846">
    <property type="component" value="Chromosome 5"/>
</dbReference>
<reference evidence="1" key="1">
    <citation type="submission" date="2022-02" db="EMBL/GenBank/DDBJ databases">
        <title>Plant Genome Project.</title>
        <authorList>
            <person name="Zhang R.-G."/>
        </authorList>
    </citation>
    <scope>NUCLEOTIDE SEQUENCE</scope>
    <source>
        <strain evidence="1">AT1</strain>
    </source>
</reference>